<accession>A0A9P9FTK3</accession>
<dbReference type="InterPro" id="IPR027417">
    <property type="entry name" value="P-loop_NTPase"/>
</dbReference>
<dbReference type="EMBL" id="JAGMUV010000002">
    <property type="protein sequence ID" value="KAH7171508.1"/>
    <property type="molecule type" value="Genomic_DNA"/>
</dbReference>
<dbReference type="PANTHER" id="PTHR43788:SF8">
    <property type="entry name" value="DNA-BINDING PROTEIN SMUBP-2"/>
    <property type="match status" value="1"/>
</dbReference>
<organism evidence="7 8">
    <name type="scientific">Dactylonectria macrodidyma</name>
    <dbReference type="NCBI Taxonomy" id="307937"/>
    <lineage>
        <taxon>Eukaryota</taxon>
        <taxon>Fungi</taxon>
        <taxon>Dikarya</taxon>
        <taxon>Ascomycota</taxon>
        <taxon>Pezizomycotina</taxon>
        <taxon>Sordariomycetes</taxon>
        <taxon>Hypocreomycetidae</taxon>
        <taxon>Hypocreales</taxon>
        <taxon>Nectriaceae</taxon>
        <taxon>Dactylonectria</taxon>
    </lineage>
</organism>
<feature type="compositionally biased region" description="Low complexity" evidence="5">
    <location>
        <begin position="627"/>
        <end position="642"/>
    </location>
</feature>
<proteinExistence type="predicted"/>
<dbReference type="GO" id="GO:0005524">
    <property type="term" value="F:ATP binding"/>
    <property type="evidence" value="ECO:0007669"/>
    <property type="project" value="UniProtKB-KW"/>
</dbReference>
<sequence>MWANSKVASGFENCDDAQDTMMLDAGGTEGTSETVNGRIAWVTPSNKLAEDARARLAKRSSNKTIIHVFPWDREVANLLDADAKPPPDADAAALSLFPRQYAALASHLANYRKNRWSEFSPAAKANSLSEFAKSLIAKSPDAFPDQVRAMAEYADDRHTFNKNRAENMVIIRTLLEFALSRADAIVATPVAMLQLSQHMPTWNPDLYVIDEVGRMSEASAFIPVSAFPEVPCFILGDPKQCTPVSRTADATSFDDVFGKQRRMSLLDRLDSVDVFNITLNTNWRSHGTVAEFAQVSIYHGRMSIGHKGSSAVSDMSKYMRTLGKKTAEGTSMFIDVQGGAEDVIGTSFVNPTNALIVRELAVQLFRDAPLRNMTEYVHHQPSQTVHRGTIMILTGYANQKLQYEAILNDISPAEIPEGHLTVRTIDDSVSAEADIVIVDLVRTSRPGFLTDLKRVAVMTTRARLAHFFVGSADTFQHAENIGGLIRYLKSKGSIFQIKGERKNWSLWCMRCHQPGHVIGTCRESPRCNSCFQKGIASDHAIRNCSDPAKPNNFYGEPIGMLDNVHRSISDFDKKSDSGGKRVTLQKRKKLDMRQVQKKLTPAERRYREENSKRSANYECVDEDMEGTEGMAGMAGMEGSEEW</sequence>
<keyword evidence="8" id="KW-1185">Reference proteome</keyword>
<evidence type="ECO:0000256" key="3">
    <source>
        <dbReference type="ARBA" id="ARBA00022806"/>
    </source>
</evidence>
<dbReference type="GO" id="GO:0016787">
    <property type="term" value="F:hydrolase activity"/>
    <property type="evidence" value="ECO:0007669"/>
    <property type="project" value="UniProtKB-KW"/>
</dbReference>
<dbReference type="Proteomes" id="UP000738349">
    <property type="component" value="Unassembled WGS sequence"/>
</dbReference>
<dbReference type="InterPro" id="IPR041679">
    <property type="entry name" value="DNA2/NAM7-like_C"/>
</dbReference>
<dbReference type="PANTHER" id="PTHR43788">
    <property type="entry name" value="DNA2/NAM7 HELICASE FAMILY MEMBER"/>
    <property type="match status" value="1"/>
</dbReference>
<feature type="region of interest" description="Disordered" evidence="5">
    <location>
        <begin position="600"/>
        <end position="642"/>
    </location>
</feature>
<keyword evidence="1" id="KW-0547">Nucleotide-binding</keyword>
<keyword evidence="2 7" id="KW-0378">Hydrolase</keyword>
<keyword evidence="4" id="KW-0067">ATP-binding</keyword>
<evidence type="ECO:0000313" key="7">
    <source>
        <dbReference type="EMBL" id="KAH7171508.1"/>
    </source>
</evidence>
<dbReference type="OrthoDB" id="6513042at2759"/>
<dbReference type="InterPro" id="IPR050534">
    <property type="entry name" value="Coronavir_polyprotein_1ab"/>
</dbReference>
<evidence type="ECO:0000256" key="4">
    <source>
        <dbReference type="ARBA" id="ARBA00022840"/>
    </source>
</evidence>
<evidence type="ECO:0000256" key="1">
    <source>
        <dbReference type="ARBA" id="ARBA00022741"/>
    </source>
</evidence>
<dbReference type="SUPFAM" id="SSF52540">
    <property type="entry name" value="P-loop containing nucleoside triphosphate hydrolases"/>
    <property type="match status" value="1"/>
</dbReference>
<evidence type="ECO:0000313" key="8">
    <source>
        <dbReference type="Proteomes" id="UP000738349"/>
    </source>
</evidence>
<dbReference type="Pfam" id="PF13087">
    <property type="entry name" value="AAA_12"/>
    <property type="match status" value="1"/>
</dbReference>
<protein>
    <submittedName>
        <fullName evidence="7">P-loop containing nucleoside triphosphate hydrolase protein</fullName>
    </submittedName>
</protein>
<evidence type="ECO:0000259" key="6">
    <source>
        <dbReference type="Pfam" id="PF13087"/>
    </source>
</evidence>
<reference evidence="7" key="1">
    <citation type="journal article" date="2021" name="Nat. Commun.">
        <title>Genetic determinants of endophytism in the Arabidopsis root mycobiome.</title>
        <authorList>
            <person name="Mesny F."/>
            <person name="Miyauchi S."/>
            <person name="Thiergart T."/>
            <person name="Pickel B."/>
            <person name="Atanasova L."/>
            <person name="Karlsson M."/>
            <person name="Huettel B."/>
            <person name="Barry K.W."/>
            <person name="Haridas S."/>
            <person name="Chen C."/>
            <person name="Bauer D."/>
            <person name="Andreopoulos W."/>
            <person name="Pangilinan J."/>
            <person name="LaButti K."/>
            <person name="Riley R."/>
            <person name="Lipzen A."/>
            <person name="Clum A."/>
            <person name="Drula E."/>
            <person name="Henrissat B."/>
            <person name="Kohler A."/>
            <person name="Grigoriev I.V."/>
            <person name="Martin F.M."/>
            <person name="Hacquard S."/>
        </authorList>
    </citation>
    <scope>NUCLEOTIDE SEQUENCE</scope>
    <source>
        <strain evidence="7">MPI-CAGE-AT-0147</strain>
    </source>
</reference>
<dbReference type="GO" id="GO:0043139">
    <property type="term" value="F:5'-3' DNA helicase activity"/>
    <property type="evidence" value="ECO:0007669"/>
    <property type="project" value="TreeGrafter"/>
</dbReference>
<comment type="caution">
    <text evidence="7">The sequence shown here is derived from an EMBL/GenBank/DDBJ whole genome shotgun (WGS) entry which is preliminary data.</text>
</comment>
<dbReference type="Gene3D" id="3.40.50.300">
    <property type="entry name" value="P-loop containing nucleotide triphosphate hydrolases"/>
    <property type="match status" value="2"/>
</dbReference>
<gene>
    <name evidence="7" type="ORF">EDB81DRAFT_778663</name>
</gene>
<keyword evidence="3" id="KW-0347">Helicase</keyword>
<name>A0A9P9FTK3_9HYPO</name>
<dbReference type="AlphaFoldDB" id="A0A9P9FTK3"/>
<feature type="compositionally biased region" description="Basic and acidic residues" evidence="5">
    <location>
        <begin position="600"/>
        <end position="612"/>
    </location>
</feature>
<feature type="domain" description="DNA2/NAM7 helicase-like C-terminal" evidence="6">
    <location>
        <begin position="263"/>
        <end position="472"/>
    </location>
</feature>
<evidence type="ECO:0000256" key="2">
    <source>
        <dbReference type="ARBA" id="ARBA00022801"/>
    </source>
</evidence>
<evidence type="ECO:0000256" key="5">
    <source>
        <dbReference type="SAM" id="MobiDB-lite"/>
    </source>
</evidence>